<sequence>MSKNMAERIGGFLSTFYWYWFIPVILGQIALSLWDSPHSWRITHTNFNFVIFSLIMYHAGWILIDYKRKEEKEN</sequence>
<dbReference type="RefSeq" id="WP_095605511.1">
    <property type="nucleotide sequence ID" value="NZ_NSKE01000002.1"/>
</dbReference>
<accession>A0A2A2GEH0</accession>
<dbReference type="AlphaFoldDB" id="A0A2A2GEH0"/>
<keyword evidence="1" id="KW-0472">Membrane</keyword>
<keyword evidence="3" id="KW-1185">Reference proteome</keyword>
<keyword evidence="1" id="KW-1133">Transmembrane helix</keyword>
<name>A0A2A2GEH0_9BACT</name>
<evidence type="ECO:0000313" key="2">
    <source>
        <dbReference type="EMBL" id="PAU95384.1"/>
    </source>
</evidence>
<feature type="transmembrane region" description="Helical" evidence="1">
    <location>
        <begin position="46"/>
        <end position="64"/>
    </location>
</feature>
<gene>
    <name evidence="2" type="ORF">CK503_04095</name>
</gene>
<dbReference type="Proteomes" id="UP000218831">
    <property type="component" value="Unassembled WGS sequence"/>
</dbReference>
<dbReference type="EMBL" id="NSKE01000002">
    <property type="protein sequence ID" value="PAU95384.1"/>
    <property type="molecule type" value="Genomic_DNA"/>
</dbReference>
<feature type="transmembrane region" description="Helical" evidence="1">
    <location>
        <begin position="12"/>
        <end position="34"/>
    </location>
</feature>
<comment type="caution">
    <text evidence="2">The sequence shown here is derived from an EMBL/GenBank/DDBJ whole genome shotgun (WGS) entry which is preliminary data.</text>
</comment>
<evidence type="ECO:0000313" key="3">
    <source>
        <dbReference type="Proteomes" id="UP000218831"/>
    </source>
</evidence>
<reference evidence="2 3" key="1">
    <citation type="submission" date="2017-08" db="EMBL/GenBank/DDBJ databases">
        <title>Aliifodinibius alkalisoli sp. nov., isolated from saline alkaline soil.</title>
        <authorList>
            <person name="Liu D."/>
            <person name="Zhang G."/>
        </authorList>
    </citation>
    <scope>NUCLEOTIDE SEQUENCE [LARGE SCALE GENOMIC DNA]</scope>
    <source>
        <strain evidence="2 3">WN023</strain>
    </source>
</reference>
<proteinExistence type="predicted"/>
<evidence type="ECO:0000256" key="1">
    <source>
        <dbReference type="SAM" id="Phobius"/>
    </source>
</evidence>
<organism evidence="2 3">
    <name type="scientific">Fodinibius salipaludis</name>
    <dbReference type="NCBI Taxonomy" id="2032627"/>
    <lineage>
        <taxon>Bacteria</taxon>
        <taxon>Pseudomonadati</taxon>
        <taxon>Balneolota</taxon>
        <taxon>Balneolia</taxon>
        <taxon>Balneolales</taxon>
        <taxon>Balneolaceae</taxon>
        <taxon>Fodinibius</taxon>
    </lineage>
</organism>
<protein>
    <submittedName>
        <fullName evidence="2">Uncharacterized protein</fullName>
    </submittedName>
</protein>
<keyword evidence="1" id="KW-0812">Transmembrane</keyword>